<proteinExistence type="predicted"/>
<gene>
    <name evidence="1" type="ORF">MAR_016723</name>
</gene>
<name>A0ABY7EAA0_MYAAR</name>
<reference evidence="1" key="1">
    <citation type="submission" date="2022-11" db="EMBL/GenBank/DDBJ databases">
        <title>Centuries of genome instability and evolution in soft-shell clam transmissible cancer (bioRxiv).</title>
        <authorList>
            <person name="Hart S.F.M."/>
            <person name="Yonemitsu M.A."/>
            <person name="Giersch R.M."/>
            <person name="Beal B.F."/>
            <person name="Arriagada G."/>
            <person name="Davis B.W."/>
            <person name="Ostrander E.A."/>
            <person name="Goff S.P."/>
            <person name="Metzger M.J."/>
        </authorList>
    </citation>
    <scope>NUCLEOTIDE SEQUENCE</scope>
    <source>
        <strain evidence="1">MELC-2E11</strain>
        <tissue evidence="1">Siphon/mantle</tissue>
    </source>
</reference>
<accession>A0ABY7EAA0</accession>
<organism evidence="1 2">
    <name type="scientific">Mya arenaria</name>
    <name type="common">Soft-shell clam</name>
    <dbReference type="NCBI Taxonomy" id="6604"/>
    <lineage>
        <taxon>Eukaryota</taxon>
        <taxon>Metazoa</taxon>
        <taxon>Spiralia</taxon>
        <taxon>Lophotrochozoa</taxon>
        <taxon>Mollusca</taxon>
        <taxon>Bivalvia</taxon>
        <taxon>Autobranchia</taxon>
        <taxon>Heteroconchia</taxon>
        <taxon>Euheterodonta</taxon>
        <taxon>Imparidentia</taxon>
        <taxon>Neoheterodontei</taxon>
        <taxon>Myida</taxon>
        <taxon>Myoidea</taxon>
        <taxon>Myidae</taxon>
        <taxon>Mya</taxon>
    </lineage>
</organism>
<dbReference type="EMBL" id="CP111017">
    <property type="protein sequence ID" value="WAR06765.1"/>
    <property type="molecule type" value="Genomic_DNA"/>
</dbReference>
<dbReference type="Proteomes" id="UP001164746">
    <property type="component" value="Chromosome 6"/>
</dbReference>
<sequence>MYMRCRGLGKFSTMCCLRASSVIESSPASQPIGMQIPNRSINIINTRLLLEQLHNTKRARNMMPSYKYTSHQSTDLELGPLRHVDADEQFLRNLSVYTTVRSEDFRRDASKRRAGHQSITELLSGWPRVKREQELPEEEEKVDTQPEQLELRDYELGVKGLELDRRIAPGFRYTVRYIDTSEYLFEGEARRLESIGLGYARRLTFQGDRLNFNDCFFWTDSNPNGFAFTIEAVREGDAYRVVDADGQEVGHVEVHKVDFPQIELGTKIEDNSSVVKNVRVRFACSVKHTHFSDHSLINVNTQDFEIVEGIAELVKGRGQKEAVVRCVRDVHFKSLGRCTLHRDT</sequence>
<evidence type="ECO:0000313" key="1">
    <source>
        <dbReference type="EMBL" id="WAR06765.1"/>
    </source>
</evidence>
<evidence type="ECO:0000313" key="2">
    <source>
        <dbReference type="Proteomes" id="UP001164746"/>
    </source>
</evidence>
<keyword evidence="2" id="KW-1185">Reference proteome</keyword>
<protein>
    <submittedName>
        <fullName evidence="1">Uncharacterized protein</fullName>
    </submittedName>
</protein>